<keyword evidence="6" id="KW-0808">Transferase</keyword>
<dbReference type="InterPro" id="IPR012844">
    <property type="entry name" value="DhaM_N"/>
</dbReference>
<dbReference type="EMBL" id="UESZ01000001">
    <property type="protein sequence ID" value="SSA33503.1"/>
    <property type="molecule type" value="Genomic_DNA"/>
</dbReference>
<dbReference type="AlphaFoldDB" id="A0A2Y9C117"/>
<proteinExistence type="predicted"/>
<dbReference type="InterPro" id="IPR001020">
    <property type="entry name" value="PTS_HPr_His_P_site"/>
</dbReference>
<evidence type="ECO:0000256" key="5">
    <source>
        <dbReference type="ARBA" id="ARBA00020422"/>
    </source>
</evidence>
<comment type="function">
    <text evidence="2">Component of the dihydroxyacetone kinase complex, which is responsible for the phosphoenolpyruvate (PEP)-dependent phosphorylation of dihydroxyacetone. DhaM serves as the phosphoryl donor. Is phosphorylated by phosphoenolpyruvate in an EI- and HPr-dependent reaction, and a phosphorelay system on histidine residues finally leads to phosphoryl transfer to DhaL and dihydroxyacetone.</text>
</comment>
<evidence type="ECO:0000313" key="12">
    <source>
        <dbReference type="Proteomes" id="UP000250028"/>
    </source>
</evidence>
<evidence type="ECO:0000256" key="8">
    <source>
        <dbReference type="SAM" id="MobiDB-lite"/>
    </source>
</evidence>
<dbReference type="InterPro" id="IPR036662">
    <property type="entry name" value="PTS_EIIA_man-typ_sf"/>
</dbReference>
<feature type="compositionally biased region" description="Low complexity" evidence="8">
    <location>
        <begin position="123"/>
        <end position="147"/>
    </location>
</feature>
<dbReference type="PANTHER" id="PTHR38594:SF1">
    <property type="entry name" value="PEP-DEPENDENT DIHYDROXYACETONE KINASE, PHOSPHORYL DONOR SUBUNIT DHAM"/>
    <property type="match status" value="1"/>
</dbReference>
<dbReference type="RefSeq" id="WP_109684198.1">
    <property type="nucleotide sequence ID" value="NZ_QGDN01000001.1"/>
</dbReference>
<comment type="function">
    <text evidence="3">General (non sugar-specific) component of the phosphoenolpyruvate-dependent sugar phosphotransferase system (sugar PTS). This major carbohydrate active-transport system catalyzes the phosphorylation of incoming sugar substrates concomitantly with their translocation across the cell membrane. The phosphoryl group from phosphoenolpyruvate (PEP) is transferred to the phosphoryl carrier protein HPr by enzyme I. Phospho-HPr then transfers it to the PTS EIIA domain.</text>
</comment>
<protein>
    <recommendedName>
        <fullName evidence="5">Phosphocarrier protein HPr</fullName>
        <ecNumber evidence="4">2.7.1.121</ecNumber>
    </recommendedName>
</protein>
<dbReference type="SUPFAM" id="SSF55594">
    <property type="entry name" value="HPr-like"/>
    <property type="match status" value="1"/>
</dbReference>
<dbReference type="NCBIfam" id="TIGR02364">
    <property type="entry name" value="dha_pts"/>
    <property type="match status" value="1"/>
</dbReference>
<reference evidence="12" key="1">
    <citation type="submission" date="2016-10" db="EMBL/GenBank/DDBJ databases">
        <authorList>
            <person name="Varghese N."/>
            <person name="Submissions S."/>
        </authorList>
    </citation>
    <scope>NUCLEOTIDE SEQUENCE [LARGE SCALE GENOMIC DNA]</scope>
    <source>
        <strain evidence="12">DSM 22951</strain>
    </source>
</reference>
<evidence type="ECO:0000256" key="3">
    <source>
        <dbReference type="ARBA" id="ARBA00003681"/>
    </source>
</evidence>
<evidence type="ECO:0000256" key="1">
    <source>
        <dbReference type="ARBA" id="ARBA00001113"/>
    </source>
</evidence>
<dbReference type="PROSITE" id="PS00369">
    <property type="entry name" value="PTS_HPR_HIS"/>
    <property type="match status" value="1"/>
</dbReference>
<sequence>MTVGLVVVSHSAKIAQGVVDLAAQMAADVRIVAAGGTDDGGIGTSFEKVQQGLTEAESGDGVLVLCDLGSAVMTAETAVEFVDDPSAVAIADAPLVEGTIAAAVRAQGGSDLHAVRAAAEEAAAASSPSAAPDASADPDPSAAPDSSGGEVSRSVTVVNEVGLHARPAALFVQTAGQFDAELTVNGADASSLLEVMSLGARKGTELQLTGTGPQAREGVDALAELVESGFGED</sequence>
<dbReference type="InterPro" id="IPR035895">
    <property type="entry name" value="HPr-like_sf"/>
</dbReference>
<dbReference type="Gene3D" id="3.30.1340.10">
    <property type="entry name" value="HPr-like"/>
    <property type="match status" value="1"/>
</dbReference>
<feature type="region of interest" description="Disordered" evidence="8">
    <location>
        <begin position="123"/>
        <end position="153"/>
    </location>
</feature>
<evidence type="ECO:0000256" key="6">
    <source>
        <dbReference type="ARBA" id="ARBA00022679"/>
    </source>
</evidence>
<name>A0A2Y9C117_9MICO</name>
<organism evidence="11 12">
    <name type="scientific">Branchiibius hedensis</name>
    <dbReference type="NCBI Taxonomy" id="672460"/>
    <lineage>
        <taxon>Bacteria</taxon>
        <taxon>Bacillati</taxon>
        <taxon>Actinomycetota</taxon>
        <taxon>Actinomycetes</taxon>
        <taxon>Micrococcales</taxon>
        <taxon>Dermacoccaceae</taxon>
        <taxon>Branchiibius</taxon>
    </lineage>
</organism>
<keyword evidence="11" id="KW-0418">Kinase</keyword>
<gene>
    <name evidence="11" type="ORF">SAMN04489750_0786</name>
</gene>
<dbReference type="GO" id="GO:0047324">
    <property type="term" value="F:phosphoenolpyruvate-glycerone phosphotransferase activity"/>
    <property type="evidence" value="ECO:0007669"/>
    <property type="project" value="UniProtKB-EC"/>
</dbReference>
<accession>A0A2Y9C117</accession>
<dbReference type="GO" id="GO:0019563">
    <property type="term" value="P:glycerol catabolic process"/>
    <property type="evidence" value="ECO:0007669"/>
    <property type="project" value="InterPro"/>
</dbReference>
<dbReference type="SUPFAM" id="SSF53062">
    <property type="entry name" value="PTS system fructose IIA component-like"/>
    <property type="match status" value="1"/>
</dbReference>
<comment type="subunit">
    <text evidence="7">Homodimer. The dihydroxyacetone kinase complex is composed of a homodimer of DhaM, a homodimer of DhaK and the subunit DhaL.</text>
</comment>
<keyword evidence="12" id="KW-1185">Reference proteome</keyword>
<evidence type="ECO:0000313" key="11">
    <source>
        <dbReference type="EMBL" id="SSA33503.1"/>
    </source>
</evidence>
<dbReference type="PROSITE" id="PS51096">
    <property type="entry name" value="PTS_EIIA_TYPE_4"/>
    <property type="match status" value="1"/>
</dbReference>
<dbReference type="OrthoDB" id="350754at2"/>
<dbReference type="Proteomes" id="UP000250028">
    <property type="component" value="Unassembled WGS sequence"/>
</dbReference>
<dbReference type="GO" id="GO:0009401">
    <property type="term" value="P:phosphoenolpyruvate-dependent sugar phosphotransferase system"/>
    <property type="evidence" value="ECO:0007669"/>
    <property type="project" value="InterPro"/>
</dbReference>
<dbReference type="Pfam" id="PF03610">
    <property type="entry name" value="EIIA-man"/>
    <property type="match status" value="1"/>
</dbReference>
<dbReference type="PROSITE" id="PS51350">
    <property type="entry name" value="PTS_HPR_DOM"/>
    <property type="match status" value="1"/>
</dbReference>
<dbReference type="Pfam" id="PF00381">
    <property type="entry name" value="PTS-HPr"/>
    <property type="match status" value="1"/>
</dbReference>
<dbReference type="PRINTS" id="PR00107">
    <property type="entry name" value="PHOSPHOCPHPR"/>
</dbReference>
<evidence type="ECO:0000256" key="4">
    <source>
        <dbReference type="ARBA" id="ARBA00012095"/>
    </source>
</evidence>
<dbReference type="GO" id="GO:0016020">
    <property type="term" value="C:membrane"/>
    <property type="evidence" value="ECO:0007669"/>
    <property type="project" value="InterPro"/>
</dbReference>
<dbReference type="InterPro" id="IPR039643">
    <property type="entry name" value="DhaM"/>
</dbReference>
<dbReference type="NCBIfam" id="TIGR01003">
    <property type="entry name" value="PTS_HPr_family"/>
    <property type="match status" value="1"/>
</dbReference>
<dbReference type="EC" id="2.7.1.121" evidence="4"/>
<feature type="domain" description="HPr" evidence="10">
    <location>
        <begin position="150"/>
        <end position="233"/>
    </location>
</feature>
<evidence type="ECO:0000256" key="7">
    <source>
        <dbReference type="ARBA" id="ARBA00046577"/>
    </source>
</evidence>
<dbReference type="InterPro" id="IPR000032">
    <property type="entry name" value="HPr-like"/>
</dbReference>
<comment type="catalytic activity">
    <reaction evidence="1">
        <text>dihydroxyacetone + phosphoenolpyruvate = dihydroxyacetone phosphate + pyruvate</text>
        <dbReference type="Rhea" id="RHEA:18381"/>
        <dbReference type="ChEBI" id="CHEBI:15361"/>
        <dbReference type="ChEBI" id="CHEBI:16016"/>
        <dbReference type="ChEBI" id="CHEBI:57642"/>
        <dbReference type="ChEBI" id="CHEBI:58702"/>
        <dbReference type="EC" id="2.7.1.121"/>
    </reaction>
</comment>
<dbReference type="CDD" id="cd00367">
    <property type="entry name" value="PTS-HPr_like"/>
    <property type="match status" value="1"/>
</dbReference>
<dbReference type="InterPro" id="IPR004701">
    <property type="entry name" value="PTS_EIIA_man-typ"/>
</dbReference>
<feature type="domain" description="PTS EIIA type-4" evidence="9">
    <location>
        <begin position="2"/>
        <end position="127"/>
    </location>
</feature>
<dbReference type="PANTHER" id="PTHR38594">
    <property type="entry name" value="PEP-DEPENDENT DIHYDROXYACETONE KINASE, PHOSPHORYL DONOR SUBUNIT DHAM"/>
    <property type="match status" value="1"/>
</dbReference>
<evidence type="ECO:0000259" key="9">
    <source>
        <dbReference type="PROSITE" id="PS51096"/>
    </source>
</evidence>
<dbReference type="Gene3D" id="3.40.50.510">
    <property type="entry name" value="Phosphotransferase system, mannose-type IIA component"/>
    <property type="match status" value="1"/>
</dbReference>
<evidence type="ECO:0000259" key="10">
    <source>
        <dbReference type="PROSITE" id="PS51350"/>
    </source>
</evidence>
<evidence type="ECO:0000256" key="2">
    <source>
        <dbReference type="ARBA" id="ARBA00002788"/>
    </source>
</evidence>